<keyword evidence="4" id="KW-1185">Reference proteome</keyword>
<sequence>MSRQQLLERKSRGRQQKRKSEETTTEKEVDTTATEEEVEVQTTAELDPETATVEEDEGDDLEEEDPECKDFPWKSFRLPRNVVPLSYNLTIHPNITTHNVTGSVAIDLKVLNSTKLIVLHAENLVMTSFSMSANGKRMEAEFVGLLYFLRFCLDFSVFEGSQEK</sequence>
<organism evidence="3 4">
    <name type="scientific">Ancylostoma caninum</name>
    <name type="common">Dog hookworm</name>
    <dbReference type="NCBI Taxonomy" id="29170"/>
    <lineage>
        <taxon>Eukaryota</taxon>
        <taxon>Metazoa</taxon>
        <taxon>Ecdysozoa</taxon>
        <taxon>Nematoda</taxon>
        <taxon>Chromadorea</taxon>
        <taxon>Rhabditida</taxon>
        <taxon>Rhabditina</taxon>
        <taxon>Rhabditomorpha</taxon>
        <taxon>Strongyloidea</taxon>
        <taxon>Ancylostomatidae</taxon>
        <taxon>Ancylostomatinae</taxon>
        <taxon>Ancylostoma</taxon>
    </lineage>
</organism>
<evidence type="ECO:0000313" key="3">
    <source>
        <dbReference type="EMBL" id="RCN40229.1"/>
    </source>
</evidence>
<dbReference type="GO" id="GO:0008270">
    <property type="term" value="F:zinc ion binding"/>
    <property type="evidence" value="ECO:0007669"/>
    <property type="project" value="TreeGrafter"/>
</dbReference>
<evidence type="ECO:0000259" key="2">
    <source>
        <dbReference type="Pfam" id="PF17900"/>
    </source>
</evidence>
<gene>
    <name evidence="3" type="ORF">ANCCAN_13828</name>
</gene>
<feature type="region of interest" description="Disordered" evidence="1">
    <location>
        <begin position="1"/>
        <end position="68"/>
    </location>
</feature>
<dbReference type="Gene3D" id="2.60.40.1730">
    <property type="entry name" value="tricorn interacting facor f3 domain"/>
    <property type="match status" value="1"/>
</dbReference>
<dbReference type="GO" id="GO:0043171">
    <property type="term" value="P:peptide catabolic process"/>
    <property type="evidence" value="ECO:0007669"/>
    <property type="project" value="TreeGrafter"/>
</dbReference>
<dbReference type="InterPro" id="IPR050344">
    <property type="entry name" value="Peptidase_M1_aminopeptidases"/>
</dbReference>
<dbReference type="AlphaFoldDB" id="A0A368GAB0"/>
<comment type="caution">
    <text evidence="3">The sequence shown here is derived from an EMBL/GenBank/DDBJ whole genome shotgun (WGS) entry which is preliminary data.</text>
</comment>
<dbReference type="InterPro" id="IPR042097">
    <property type="entry name" value="Aminopeptidase_N-like_N_sf"/>
</dbReference>
<reference evidence="3 4" key="1">
    <citation type="submission" date="2014-10" db="EMBL/GenBank/DDBJ databases">
        <title>Draft genome of the hookworm Ancylostoma caninum.</title>
        <authorList>
            <person name="Mitreva M."/>
        </authorList>
    </citation>
    <scope>NUCLEOTIDE SEQUENCE [LARGE SCALE GENOMIC DNA]</scope>
    <source>
        <strain evidence="3 4">Baltimore</strain>
    </source>
</reference>
<feature type="compositionally biased region" description="Basic and acidic residues" evidence="1">
    <location>
        <begin position="18"/>
        <end position="30"/>
    </location>
</feature>
<dbReference type="PANTHER" id="PTHR11533:SF299">
    <property type="entry name" value="AMINOPEPTIDASE"/>
    <property type="match status" value="1"/>
</dbReference>
<dbReference type="GO" id="GO:0006508">
    <property type="term" value="P:proteolysis"/>
    <property type="evidence" value="ECO:0007669"/>
    <property type="project" value="TreeGrafter"/>
</dbReference>
<dbReference type="EMBL" id="JOJR01000296">
    <property type="protein sequence ID" value="RCN40229.1"/>
    <property type="molecule type" value="Genomic_DNA"/>
</dbReference>
<evidence type="ECO:0000256" key="1">
    <source>
        <dbReference type="SAM" id="MobiDB-lite"/>
    </source>
</evidence>
<dbReference type="InterPro" id="IPR045357">
    <property type="entry name" value="Aminopeptidase_N-like_N"/>
</dbReference>
<dbReference type="GO" id="GO:0005737">
    <property type="term" value="C:cytoplasm"/>
    <property type="evidence" value="ECO:0007669"/>
    <property type="project" value="TreeGrafter"/>
</dbReference>
<dbReference type="GO" id="GO:0070006">
    <property type="term" value="F:metalloaminopeptidase activity"/>
    <property type="evidence" value="ECO:0007669"/>
    <property type="project" value="TreeGrafter"/>
</dbReference>
<dbReference type="OrthoDB" id="5866663at2759"/>
<protein>
    <recommendedName>
        <fullName evidence="2">Aminopeptidase N-like N-terminal domain-containing protein</fullName>
    </recommendedName>
</protein>
<feature type="non-terminal residue" evidence="3">
    <location>
        <position position="164"/>
    </location>
</feature>
<feature type="compositionally biased region" description="Basic and acidic residues" evidence="1">
    <location>
        <begin position="1"/>
        <end position="10"/>
    </location>
</feature>
<proteinExistence type="predicted"/>
<dbReference type="GO" id="GO:0005615">
    <property type="term" value="C:extracellular space"/>
    <property type="evidence" value="ECO:0007669"/>
    <property type="project" value="TreeGrafter"/>
</dbReference>
<feature type="domain" description="Aminopeptidase N-like N-terminal" evidence="2">
    <location>
        <begin position="83"/>
        <end position="139"/>
    </location>
</feature>
<dbReference type="GO" id="GO:0016020">
    <property type="term" value="C:membrane"/>
    <property type="evidence" value="ECO:0007669"/>
    <property type="project" value="TreeGrafter"/>
</dbReference>
<dbReference type="SUPFAM" id="SSF63737">
    <property type="entry name" value="Leukotriene A4 hydrolase N-terminal domain"/>
    <property type="match status" value="1"/>
</dbReference>
<name>A0A368GAB0_ANCCA</name>
<accession>A0A368GAB0</accession>
<dbReference type="GO" id="GO:0042277">
    <property type="term" value="F:peptide binding"/>
    <property type="evidence" value="ECO:0007669"/>
    <property type="project" value="TreeGrafter"/>
</dbReference>
<dbReference type="PANTHER" id="PTHR11533">
    <property type="entry name" value="PROTEASE M1 ZINC METALLOPROTEASE"/>
    <property type="match status" value="1"/>
</dbReference>
<dbReference type="Proteomes" id="UP000252519">
    <property type="component" value="Unassembled WGS sequence"/>
</dbReference>
<dbReference type="STRING" id="29170.A0A368GAB0"/>
<evidence type="ECO:0000313" key="4">
    <source>
        <dbReference type="Proteomes" id="UP000252519"/>
    </source>
</evidence>
<dbReference type="Pfam" id="PF17900">
    <property type="entry name" value="Peptidase_M1_N"/>
    <property type="match status" value="1"/>
</dbReference>
<feature type="compositionally biased region" description="Acidic residues" evidence="1">
    <location>
        <begin position="46"/>
        <end position="67"/>
    </location>
</feature>